<keyword evidence="1 4" id="KW-0378">Hydrolase</keyword>
<dbReference type="PANTHER" id="PTHR11203:SF37">
    <property type="entry name" value="INTEGRATOR COMPLEX SUBUNIT 11"/>
    <property type="match status" value="1"/>
</dbReference>
<accession>A0A6L6QIY1</accession>
<dbReference type="InterPro" id="IPR022712">
    <property type="entry name" value="Beta_Casp"/>
</dbReference>
<dbReference type="InterPro" id="IPR050698">
    <property type="entry name" value="MBL"/>
</dbReference>
<dbReference type="InterPro" id="IPR011108">
    <property type="entry name" value="RMMBL"/>
</dbReference>
<dbReference type="PANTHER" id="PTHR11203">
    <property type="entry name" value="CLEAVAGE AND POLYADENYLATION SPECIFICITY FACTOR FAMILY MEMBER"/>
    <property type="match status" value="1"/>
</dbReference>
<gene>
    <name evidence="4" type="ORF">GM658_16165</name>
</gene>
<feature type="domain" description="Metallo-beta-lactamase" evidence="2">
    <location>
        <begin position="14"/>
        <end position="243"/>
    </location>
</feature>
<organism evidence="4 5">
    <name type="scientific">Massilia eburnea</name>
    <dbReference type="NCBI Taxonomy" id="1776165"/>
    <lineage>
        <taxon>Bacteria</taxon>
        <taxon>Pseudomonadati</taxon>
        <taxon>Pseudomonadota</taxon>
        <taxon>Betaproteobacteria</taxon>
        <taxon>Burkholderiales</taxon>
        <taxon>Oxalobacteraceae</taxon>
        <taxon>Telluria group</taxon>
        <taxon>Massilia</taxon>
    </lineage>
</organism>
<reference evidence="4 5" key="1">
    <citation type="submission" date="2019-11" db="EMBL/GenBank/DDBJ databases">
        <title>Type strains purchased from KCTC, JCM and DSMZ.</title>
        <authorList>
            <person name="Lu H."/>
        </authorList>
    </citation>
    <scope>NUCLEOTIDE SEQUENCE [LARGE SCALE GENOMIC DNA]</scope>
    <source>
        <strain evidence="4 5">JCM 31587</strain>
    </source>
</reference>
<dbReference type="Gene3D" id="3.40.50.10890">
    <property type="match status" value="1"/>
</dbReference>
<dbReference type="GO" id="GO:0004521">
    <property type="term" value="F:RNA endonuclease activity"/>
    <property type="evidence" value="ECO:0007669"/>
    <property type="project" value="TreeGrafter"/>
</dbReference>
<dbReference type="EMBL" id="WNKX01000011">
    <property type="protein sequence ID" value="MTW12141.1"/>
    <property type="molecule type" value="Genomic_DNA"/>
</dbReference>
<dbReference type="CDD" id="cd16295">
    <property type="entry name" value="TTHA0252-CPSF-like_MBL-fold"/>
    <property type="match status" value="1"/>
</dbReference>
<dbReference type="AlphaFoldDB" id="A0A6L6QIY1"/>
<dbReference type="Pfam" id="PF07521">
    <property type="entry name" value="RMMBL"/>
    <property type="match status" value="1"/>
</dbReference>
<dbReference type="SUPFAM" id="SSF56281">
    <property type="entry name" value="Metallo-hydrolase/oxidoreductase"/>
    <property type="match status" value="1"/>
</dbReference>
<dbReference type="Gene3D" id="3.60.15.10">
    <property type="entry name" value="Ribonuclease Z/Hydroxyacylglutathione hydrolase-like"/>
    <property type="match status" value="1"/>
</dbReference>
<keyword evidence="5" id="KW-1185">Reference proteome</keyword>
<feature type="domain" description="Beta-Casp" evidence="3">
    <location>
        <begin position="248"/>
        <end position="368"/>
    </location>
</feature>
<dbReference type="OrthoDB" id="9803916at2"/>
<dbReference type="Pfam" id="PF00753">
    <property type="entry name" value="Lactamase_B"/>
    <property type="match status" value="1"/>
</dbReference>
<dbReference type="InterPro" id="IPR036866">
    <property type="entry name" value="RibonucZ/Hydroxyglut_hydro"/>
</dbReference>
<dbReference type="InterPro" id="IPR001279">
    <property type="entry name" value="Metallo-B-lactamas"/>
</dbReference>
<evidence type="ECO:0000256" key="1">
    <source>
        <dbReference type="ARBA" id="ARBA00022801"/>
    </source>
</evidence>
<dbReference type="SMART" id="SM01027">
    <property type="entry name" value="Beta-Casp"/>
    <property type="match status" value="1"/>
</dbReference>
<sequence>MLTLKFLGATGTVTGSKYLLRLGDERVLVDCGLFQGFKQLRLRNWDPFPVPPDSLRSVVLTHAHLDHSGFLPVLVSAGFRGKVYCTEATRDLCQVLLPDSGRLLEEEALYANRHNFSKHKPALPLYSEADALRALEYLEVVPVGQEFAPAPGMTARFQLAGHILGAASVALRCNGRSIMFSGDVGRPNDPIMRPPTVLGKCDYLVLESTYGDRRHDPSDPSGVLADIISKTAARGGVTVIPSFAVGRAQELLYEIWKLKQAGAIPLALPVYLNSPMAVDATRLYIKHRAQHRLDEAACHALGHVAHIVNSVEESMALNRRQAPMVIIAASGMATGGRVLHHLKAFAGDPRNTILFAGFQAAGTRGARMMAGETSIKIHGEYVPVRARVAMIANLSAHADADELLGWLSHSSATPRQVFITHGEPAAADALRRRIAEQLAWPCRVPDYLEEVELK</sequence>
<dbReference type="SMART" id="SM00849">
    <property type="entry name" value="Lactamase_B"/>
    <property type="match status" value="1"/>
</dbReference>
<comment type="caution">
    <text evidence="4">The sequence shown here is derived from an EMBL/GenBank/DDBJ whole genome shotgun (WGS) entry which is preliminary data.</text>
</comment>
<evidence type="ECO:0000313" key="5">
    <source>
        <dbReference type="Proteomes" id="UP000472320"/>
    </source>
</evidence>
<name>A0A6L6QIY1_9BURK</name>
<dbReference type="GO" id="GO:0016787">
    <property type="term" value="F:hydrolase activity"/>
    <property type="evidence" value="ECO:0007669"/>
    <property type="project" value="UniProtKB-KW"/>
</dbReference>
<dbReference type="RefSeq" id="WP_155455078.1">
    <property type="nucleotide sequence ID" value="NZ_WNKX01000011.1"/>
</dbReference>
<dbReference type="Pfam" id="PF10996">
    <property type="entry name" value="Beta-Casp"/>
    <property type="match status" value="1"/>
</dbReference>
<evidence type="ECO:0000259" key="2">
    <source>
        <dbReference type="SMART" id="SM00849"/>
    </source>
</evidence>
<evidence type="ECO:0000259" key="3">
    <source>
        <dbReference type="SMART" id="SM01027"/>
    </source>
</evidence>
<protein>
    <submittedName>
        <fullName evidence="4">MBL fold metallo-hydrolase</fullName>
    </submittedName>
</protein>
<dbReference type="Proteomes" id="UP000472320">
    <property type="component" value="Unassembled WGS sequence"/>
</dbReference>
<proteinExistence type="predicted"/>
<evidence type="ECO:0000313" key="4">
    <source>
        <dbReference type="EMBL" id="MTW12141.1"/>
    </source>
</evidence>